<dbReference type="Proteomes" id="UP000799118">
    <property type="component" value="Unassembled WGS sequence"/>
</dbReference>
<organism evidence="2 3">
    <name type="scientific">Gymnopus androsaceus JB14</name>
    <dbReference type="NCBI Taxonomy" id="1447944"/>
    <lineage>
        <taxon>Eukaryota</taxon>
        <taxon>Fungi</taxon>
        <taxon>Dikarya</taxon>
        <taxon>Basidiomycota</taxon>
        <taxon>Agaricomycotina</taxon>
        <taxon>Agaricomycetes</taxon>
        <taxon>Agaricomycetidae</taxon>
        <taxon>Agaricales</taxon>
        <taxon>Marasmiineae</taxon>
        <taxon>Omphalotaceae</taxon>
        <taxon>Gymnopus</taxon>
    </lineage>
</organism>
<gene>
    <name evidence="2" type="ORF">BT96DRAFT_1081507</name>
</gene>
<feature type="chain" id="PRO_5025670830" description="Ricin B lectin domain-containing protein" evidence="1">
    <location>
        <begin position="20"/>
        <end position="184"/>
    </location>
</feature>
<sequence>MLSFFASFFVAAAITSVYATPLTRLTCTPNAQGYSVSIVSVVNSVLEWGVESTPANSEVLIGESFRGLAAPDFHVQQSGQDPDSFVIKDIDNSNLAVTALFTPSGFLGDLVFSAASESGNQTSQLFDIACQNCGSYPGYAAGTACTIILQADNNFCAQPGTTASASLITTICNGSTEQLWNLVF</sequence>
<keyword evidence="1" id="KW-0732">Signal</keyword>
<protein>
    <recommendedName>
        <fullName evidence="4">Ricin B lectin domain-containing protein</fullName>
    </recommendedName>
</protein>
<dbReference type="AlphaFoldDB" id="A0A6A4GNC1"/>
<proteinExistence type="predicted"/>
<dbReference type="OrthoDB" id="2920504at2759"/>
<dbReference type="EMBL" id="ML769826">
    <property type="protein sequence ID" value="KAE9387068.1"/>
    <property type="molecule type" value="Genomic_DNA"/>
</dbReference>
<evidence type="ECO:0000313" key="2">
    <source>
        <dbReference type="EMBL" id="KAE9387068.1"/>
    </source>
</evidence>
<keyword evidence="3" id="KW-1185">Reference proteome</keyword>
<reference evidence="2" key="1">
    <citation type="journal article" date="2019" name="Environ. Microbiol.">
        <title>Fungal ecological strategies reflected in gene transcription - a case study of two litter decomposers.</title>
        <authorList>
            <person name="Barbi F."/>
            <person name="Kohler A."/>
            <person name="Barry K."/>
            <person name="Baskaran P."/>
            <person name="Daum C."/>
            <person name="Fauchery L."/>
            <person name="Ihrmark K."/>
            <person name="Kuo A."/>
            <person name="LaButti K."/>
            <person name="Lipzen A."/>
            <person name="Morin E."/>
            <person name="Grigoriev I.V."/>
            <person name="Henrissat B."/>
            <person name="Lindahl B."/>
            <person name="Martin F."/>
        </authorList>
    </citation>
    <scope>NUCLEOTIDE SEQUENCE</scope>
    <source>
        <strain evidence="2">JB14</strain>
    </source>
</reference>
<evidence type="ECO:0000313" key="3">
    <source>
        <dbReference type="Proteomes" id="UP000799118"/>
    </source>
</evidence>
<evidence type="ECO:0008006" key="4">
    <source>
        <dbReference type="Google" id="ProtNLM"/>
    </source>
</evidence>
<feature type="signal peptide" evidence="1">
    <location>
        <begin position="1"/>
        <end position="19"/>
    </location>
</feature>
<accession>A0A6A4GNC1</accession>
<evidence type="ECO:0000256" key="1">
    <source>
        <dbReference type="SAM" id="SignalP"/>
    </source>
</evidence>
<name>A0A6A4GNC1_9AGAR</name>